<dbReference type="Proteomes" id="UP001500968">
    <property type="component" value="Unassembled WGS sequence"/>
</dbReference>
<dbReference type="RefSeq" id="WP_324690667.1">
    <property type="nucleotide sequence ID" value="NZ_BAABCR010000013.1"/>
</dbReference>
<name>A0ABP7TNI4_9FLAO</name>
<keyword evidence="1" id="KW-0812">Transmembrane</keyword>
<dbReference type="Pfam" id="PF10990">
    <property type="entry name" value="DUF2809"/>
    <property type="match status" value="1"/>
</dbReference>
<feature type="transmembrane region" description="Helical" evidence="1">
    <location>
        <begin position="103"/>
        <end position="120"/>
    </location>
</feature>
<comment type="caution">
    <text evidence="2">The sequence shown here is derived from an EMBL/GenBank/DDBJ whole genome shotgun (WGS) entry which is preliminary data.</text>
</comment>
<feature type="transmembrane region" description="Helical" evidence="1">
    <location>
        <begin position="32"/>
        <end position="52"/>
    </location>
</feature>
<accession>A0ABP7TNI4</accession>
<gene>
    <name evidence="2" type="ORF">GCM10022386_10720</name>
</gene>
<sequence length="127" mass="14743">MWHFNKTYFIITVILFLIEVAIALFIKDQFIRPYLGDVLVVILIYCFVKSLVKISVHKAALGVLLFAFCIEILQYFKLVEKMKLQHNTVAKTVIGTSFSWEDMLAYISGILIVIIVENRFNKPKQLQ</sequence>
<reference evidence="3" key="1">
    <citation type="journal article" date="2019" name="Int. J. Syst. Evol. Microbiol.">
        <title>The Global Catalogue of Microorganisms (GCM) 10K type strain sequencing project: providing services to taxonomists for standard genome sequencing and annotation.</title>
        <authorList>
            <consortium name="The Broad Institute Genomics Platform"/>
            <consortium name="The Broad Institute Genome Sequencing Center for Infectious Disease"/>
            <person name="Wu L."/>
            <person name="Ma J."/>
        </authorList>
    </citation>
    <scope>NUCLEOTIDE SEQUENCE [LARGE SCALE GENOMIC DNA]</scope>
    <source>
        <strain evidence="3">JCM 17064</strain>
    </source>
</reference>
<evidence type="ECO:0000313" key="2">
    <source>
        <dbReference type="EMBL" id="GAA4028890.1"/>
    </source>
</evidence>
<feature type="transmembrane region" description="Helical" evidence="1">
    <location>
        <begin position="7"/>
        <end position="26"/>
    </location>
</feature>
<keyword evidence="3" id="KW-1185">Reference proteome</keyword>
<protein>
    <submittedName>
        <fullName evidence="2">DUF2809 domain-containing protein</fullName>
    </submittedName>
</protein>
<dbReference type="InterPro" id="IPR021257">
    <property type="entry name" value="DUF2809"/>
</dbReference>
<keyword evidence="1" id="KW-1133">Transmembrane helix</keyword>
<proteinExistence type="predicted"/>
<dbReference type="EMBL" id="BAABCR010000013">
    <property type="protein sequence ID" value="GAA4028890.1"/>
    <property type="molecule type" value="Genomic_DNA"/>
</dbReference>
<evidence type="ECO:0000256" key="1">
    <source>
        <dbReference type="SAM" id="Phobius"/>
    </source>
</evidence>
<evidence type="ECO:0000313" key="3">
    <source>
        <dbReference type="Proteomes" id="UP001500968"/>
    </source>
</evidence>
<organism evidence="2 3">
    <name type="scientific">Flavobacterium cheonhonense</name>
    <dbReference type="NCBI Taxonomy" id="706185"/>
    <lineage>
        <taxon>Bacteria</taxon>
        <taxon>Pseudomonadati</taxon>
        <taxon>Bacteroidota</taxon>
        <taxon>Flavobacteriia</taxon>
        <taxon>Flavobacteriales</taxon>
        <taxon>Flavobacteriaceae</taxon>
        <taxon>Flavobacterium</taxon>
    </lineage>
</organism>
<keyword evidence="1" id="KW-0472">Membrane</keyword>
<feature type="transmembrane region" description="Helical" evidence="1">
    <location>
        <begin position="59"/>
        <end position="76"/>
    </location>
</feature>